<proteinExistence type="predicted"/>
<feature type="chain" id="PRO_5040222275" evidence="1">
    <location>
        <begin position="21"/>
        <end position="237"/>
    </location>
</feature>
<evidence type="ECO:0000256" key="1">
    <source>
        <dbReference type="SAM" id="SignalP"/>
    </source>
</evidence>
<dbReference type="OrthoDB" id="2433642at2759"/>
<dbReference type="Proteomes" id="UP000807716">
    <property type="component" value="Unassembled WGS sequence"/>
</dbReference>
<organism evidence="2 3">
    <name type="scientific">Actinomortierella ambigua</name>
    <dbReference type="NCBI Taxonomy" id="1343610"/>
    <lineage>
        <taxon>Eukaryota</taxon>
        <taxon>Fungi</taxon>
        <taxon>Fungi incertae sedis</taxon>
        <taxon>Mucoromycota</taxon>
        <taxon>Mortierellomycotina</taxon>
        <taxon>Mortierellomycetes</taxon>
        <taxon>Mortierellales</taxon>
        <taxon>Mortierellaceae</taxon>
        <taxon>Actinomortierella</taxon>
    </lineage>
</organism>
<name>A0A9P6QK10_9FUNG</name>
<feature type="signal peptide" evidence="1">
    <location>
        <begin position="1"/>
        <end position="20"/>
    </location>
</feature>
<comment type="caution">
    <text evidence="2">The sequence shown here is derived from an EMBL/GenBank/DDBJ whole genome shotgun (WGS) entry which is preliminary data.</text>
</comment>
<sequence>MRFSTFVPAAMALLAVTTSALPAVTNDIRGMSLNKRGDPLVDLVANIFVEAWTKINADVCVHLVADVCADLDVKVNAHAKALGGLVTTNAHVDQLKVDAKVRAIAEVKAIAEVELHAEAEVIIKAHVANVLAPLCPLLDIACIHKNAHAINAKVWANVKLDIEKLIARVRANIRAKVDAKLHAEIDELAVHAGVVDADVSLEVSLKARVTAALKVTVEAIVELWAKVKVDDIKLGAL</sequence>
<keyword evidence="3" id="KW-1185">Reference proteome</keyword>
<reference evidence="2" key="1">
    <citation type="journal article" date="2020" name="Fungal Divers.">
        <title>Resolving the Mortierellaceae phylogeny through synthesis of multi-gene phylogenetics and phylogenomics.</title>
        <authorList>
            <person name="Vandepol N."/>
            <person name="Liber J."/>
            <person name="Desiro A."/>
            <person name="Na H."/>
            <person name="Kennedy M."/>
            <person name="Barry K."/>
            <person name="Grigoriev I.V."/>
            <person name="Miller A.N."/>
            <person name="O'Donnell K."/>
            <person name="Stajich J.E."/>
            <person name="Bonito G."/>
        </authorList>
    </citation>
    <scope>NUCLEOTIDE SEQUENCE</scope>
    <source>
        <strain evidence="2">BC1065</strain>
    </source>
</reference>
<evidence type="ECO:0000313" key="3">
    <source>
        <dbReference type="Proteomes" id="UP000807716"/>
    </source>
</evidence>
<accession>A0A9P6QK10</accession>
<evidence type="ECO:0000313" key="2">
    <source>
        <dbReference type="EMBL" id="KAG0267901.1"/>
    </source>
</evidence>
<dbReference type="EMBL" id="JAAAJB010000065">
    <property type="protein sequence ID" value="KAG0267901.1"/>
    <property type="molecule type" value="Genomic_DNA"/>
</dbReference>
<protein>
    <submittedName>
        <fullName evidence="2">Uncharacterized protein</fullName>
    </submittedName>
</protein>
<keyword evidence="1" id="KW-0732">Signal</keyword>
<dbReference type="AlphaFoldDB" id="A0A9P6QK10"/>
<gene>
    <name evidence="2" type="ORF">DFQ27_007978</name>
</gene>